<name>A0ACB8CUU5_DERSI</name>
<organism evidence="1 2">
    <name type="scientific">Dermacentor silvarum</name>
    <name type="common">Tick</name>
    <dbReference type="NCBI Taxonomy" id="543639"/>
    <lineage>
        <taxon>Eukaryota</taxon>
        <taxon>Metazoa</taxon>
        <taxon>Ecdysozoa</taxon>
        <taxon>Arthropoda</taxon>
        <taxon>Chelicerata</taxon>
        <taxon>Arachnida</taxon>
        <taxon>Acari</taxon>
        <taxon>Parasitiformes</taxon>
        <taxon>Ixodida</taxon>
        <taxon>Ixodoidea</taxon>
        <taxon>Ixodidae</taxon>
        <taxon>Rhipicephalinae</taxon>
        <taxon>Dermacentor</taxon>
    </lineage>
</organism>
<accession>A0ACB8CUU5</accession>
<sequence>MGKKCFVPRCKSGYNTCTEKVSLFAAPGEAERLKIWRHAIPRKDRVLQSTDYVLEKHFEPRYLTKTWEAVYKGHVLVSAPRKTALAKDAVPTQFPDCPAHLTKVEKTIDIVLDNYDRSFLCQEHKVDIMAQVLQ</sequence>
<protein>
    <submittedName>
        <fullName evidence="1">Uncharacterized protein</fullName>
    </submittedName>
</protein>
<dbReference type="Proteomes" id="UP000821865">
    <property type="component" value="Chromosome 4"/>
</dbReference>
<evidence type="ECO:0000313" key="2">
    <source>
        <dbReference type="Proteomes" id="UP000821865"/>
    </source>
</evidence>
<dbReference type="EMBL" id="CM023473">
    <property type="protein sequence ID" value="KAH7952935.1"/>
    <property type="molecule type" value="Genomic_DNA"/>
</dbReference>
<evidence type="ECO:0000313" key="1">
    <source>
        <dbReference type="EMBL" id="KAH7952935.1"/>
    </source>
</evidence>
<reference evidence="1" key="1">
    <citation type="submission" date="2020-05" db="EMBL/GenBank/DDBJ databases">
        <title>Large-scale comparative analyses of tick genomes elucidate their genetic diversity and vector capacities.</title>
        <authorList>
            <person name="Jia N."/>
            <person name="Wang J."/>
            <person name="Shi W."/>
            <person name="Du L."/>
            <person name="Sun Y."/>
            <person name="Zhan W."/>
            <person name="Jiang J."/>
            <person name="Wang Q."/>
            <person name="Zhang B."/>
            <person name="Ji P."/>
            <person name="Sakyi L.B."/>
            <person name="Cui X."/>
            <person name="Yuan T."/>
            <person name="Jiang B."/>
            <person name="Yang W."/>
            <person name="Lam T.T.-Y."/>
            <person name="Chang Q."/>
            <person name="Ding S."/>
            <person name="Wang X."/>
            <person name="Zhu J."/>
            <person name="Ruan X."/>
            <person name="Zhao L."/>
            <person name="Wei J."/>
            <person name="Que T."/>
            <person name="Du C."/>
            <person name="Cheng J."/>
            <person name="Dai P."/>
            <person name="Han X."/>
            <person name="Huang E."/>
            <person name="Gao Y."/>
            <person name="Liu J."/>
            <person name="Shao H."/>
            <person name="Ye R."/>
            <person name="Li L."/>
            <person name="Wei W."/>
            <person name="Wang X."/>
            <person name="Wang C."/>
            <person name="Yang T."/>
            <person name="Huo Q."/>
            <person name="Li W."/>
            <person name="Guo W."/>
            <person name="Chen H."/>
            <person name="Zhou L."/>
            <person name="Ni X."/>
            <person name="Tian J."/>
            <person name="Zhou Y."/>
            <person name="Sheng Y."/>
            <person name="Liu T."/>
            <person name="Pan Y."/>
            <person name="Xia L."/>
            <person name="Li J."/>
            <person name="Zhao F."/>
            <person name="Cao W."/>
        </authorList>
    </citation>
    <scope>NUCLEOTIDE SEQUENCE</scope>
    <source>
        <strain evidence="1">Dsil-2018</strain>
    </source>
</reference>
<comment type="caution">
    <text evidence="1">The sequence shown here is derived from an EMBL/GenBank/DDBJ whole genome shotgun (WGS) entry which is preliminary data.</text>
</comment>
<gene>
    <name evidence="1" type="ORF">HPB49_002940</name>
</gene>
<proteinExistence type="predicted"/>
<keyword evidence="2" id="KW-1185">Reference proteome</keyword>